<feature type="transmembrane region" description="Helical" evidence="1">
    <location>
        <begin position="40"/>
        <end position="60"/>
    </location>
</feature>
<keyword evidence="1" id="KW-0812">Transmembrane</keyword>
<evidence type="ECO:0000256" key="1">
    <source>
        <dbReference type="SAM" id="Phobius"/>
    </source>
</evidence>
<gene>
    <name evidence="2" type="ORF">JJB11_25085</name>
</gene>
<accession>A0A934U095</accession>
<proteinExistence type="predicted"/>
<organism evidence="2 3">
    <name type="scientific">Ramlibacter ginsenosidimutans</name>
    <dbReference type="NCBI Taxonomy" id="502333"/>
    <lineage>
        <taxon>Bacteria</taxon>
        <taxon>Pseudomonadati</taxon>
        <taxon>Pseudomonadota</taxon>
        <taxon>Betaproteobacteria</taxon>
        <taxon>Burkholderiales</taxon>
        <taxon>Comamonadaceae</taxon>
        <taxon>Ramlibacter</taxon>
    </lineage>
</organism>
<dbReference type="AlphaFoldDB" id="A0A934U095"/>
<keyword evidence="1" id="KW-0472">Membrane</keyword>
<dbReference type="Proteomes" id="UP000630528">
    <property type="component" value="Unassembled WGS sequence"/>
</dbReference>
<evidence type="ECO:0000313" key="2">
    <source>
        <dbReference type="EMBL" id="MBK6009387.1"/>
    </source>
</evidence>
<evidence type="ECO:0000313" key="3">
    <source>
        <dbReference type="Proteomes" id="UP000630528"/>
    </source>
</evidence>
<sequence>MPLRLPRTPLLLGWALLSVSAYGLMWFTPWGDFAPTATPAHTIVVETTMVLAGFACWEVLRTERVTALRAVAGAVGFPLVLVMLWTLWYGLRRHLGW</sequence>
<reference evidence="2" key="1">
    <citation type="journal article" date="2012" name="J. Microbiol. Biotechnol.">
        <title>Ramlibacter ginsenosidimutans sp. nov., with ginsenoside-converting activity.</title>
        <authorList>
            <person name="Wang L."/>
            <person name="An D.S."/>
            <person name="Kim S.G."/>
            <person name="Jin F.X."/>
            <person name="Kim S.C."/>
            <person name="Lee S.T."/>
            <person name="Im W.T."/>
        </authorList>
    </citation>
    <scope>NUCLEOTIDE SEQUENCE</scope>
    <source>
        <strain evidence="2">KACC 17527</strain>
    </source>
</reference>
<keyword evidence="3" id="KW-1185">Reference proteome</keyword>
<dbReference type="RefSeq" id="WP_201177951.1">
    <property type="nucleotide sequence ID" value="NZ_JAEPWM010000019.1"/>
</dbReference>
<name>A0A934U095_9BURK</name>
<feature type="transmembrane region" description="Helical" evidence="1">
    <location>
        <begin position="67"/>
        <end position="91"/>
    </location>
</feature>
<keyword evidence="1" id="KW-1133">Transmembrane helix</keyword>
<dbReference type="EMBL" id="JAEPWM010000019">
    <property type="protein sequence ID" value="MBK6009387.1"/>
    <property type="molecule type" value="Genomic_DNA"/>
</dbReference>
<comment type="caution">
    <text evidence="2">The sequence shown here is derived from an EMBL/GenBank/DDBJ whole genome shotgun (WGS) entry which is preliminary data.</text>
</comment>
<protein>
    <submittedName>
        <fullName evidence="2">Uncharacterized protein</fullName>
    </submittedName>
</protein>
<reference evidence="2" key="2">
    <citation type="submission" date="2021-01" db="EMBL/GenBank/DDBJ databases">
        <authorList>
            <person name="Kang M."/>
        </authorList>
    </citation>
    <scope>NUCLEOTIDE SEQUENCE</scope>
    <source>
        <strain evidence="2">KACC 17527</strain>
    </source>
</reference>